<comment type="caution">
    <text evidence="4">The sequence shown here is derived from an EMBL/GenBank/DDBJ whole genome shotgun (WGS) entry which is preliminary data.</text>
</comment>
<evidence type="ECO:0000259" key="3">
    <source>
        <dbReference type="SMART" id="SM00451"/>
    </source>
</evidence>
<dbReference type="Proteomes" id="UP000701801">
    <property type="component" value="Unassembled WGS sequence"/>
</dbReference>
<keyword evidence="1" id="KW-0863">Zinc-finger</keyword>
<evidence type="ECO:0000313" key="4">
    <source>
        <dbReference type="EMBL" id="CAG8977116.1"/>
    </source>
</evidence>
<dbReference type="GO" id="GO:0003676">
    <property type="term" value="F:nucleic acid binding"/>
    <property type="evidence" value="ECO:0007669"/>
    <property type="project" value="InterPro"/>
</dbReference>
<gene>
    <name evidence="4" type="ORF">HYALB_00003337</name>
</gene>
<keyword evidence="5" id="KW-1185">Reference proteome</keyword>
<protein>
    <recommendedName>
        <fullName evidence="3">U1-type domain-containing protein</fullName>
    </recommendedName>
</protein>
<keyword evidence="1" id="KW-0479">Metal-binding</keyword>
<evidence type="ECO:0000256" key="2">
    <source>
        <dbReference type="SAM" id="MobiDB-lite"/>
    </source>
</evidence>
<evidence type="ECO:0000256" key="1">
    <source>
        <dbReference type="ARBA" id="ARBA00022771"/>
    </source>
</evidence>
<dbReference type="SMART" id="SM00451">
    <property type="entry name" value="ZnF_U1"/>
    <property type="match status" value="2"/>
</dbReference>
<evidence type="ECO:0000313" key="5">
    <source>
        <dbReference type="Proteomes" id="UP000701801"/>
    </source>
</evidence>
<feature type="domain" description="U1-type" evidence="3">
    <location>
        <begin position="89"/>
        <end position="123"/>
    </location>
</feature>
<dbReference type="InterPro" id="IPR036236">
    <property type="entry name" value="Znf_C2H2_sf"/>
</dbReference>
<name>A0A9N9Q7T7_9HELO</name>
<sequence>MAPRSETGKLGKPLVRDLVEKRASCKASKAKAKREKRFFCETCQLPFESSTLLNAHNQTIRNNEKINGIAHRFAKNPDYAVWAEANLQAKKYFCQYCDYNASTSSKLQMHFTSKRHEKAVTDSGKKTLAQSTLDSMIPVSKANPVSKPLNLVAKPEIKTATASLPTKTGQSNPVKSNKRTSQLPDPRTKKQQKLDLSSSSRDKLELSR</sequence>
<dbReference type="InterPro" id="IPR003604">
    <property type="entry name" value="Matrin/U1-like-C_Znf_C2H2"/>
</dbReference>
<dbReference type="Gene3D" id="3.30.160.60">
    <property type="entry name" value="Classic Zinc Finger"/>
    <property type="match status" value="1"/>
</dbReference>
<proteinExistence type="predicted"/>
<dbReference type="AlphaFoldDB" id="A0A9N9Q7T7"/>
<dbReference type="SUPFAM" id="SSF57667">
    <property type="entry name" value="beta-beta-alpha zinc fingers"/>
    <property type="match status" value="1"/>
</dbReference>
<feature type="region of interest" description="Disordered" evidence="2">
    <location>
        <begin position="160"/>
        <end position="208"/>
    </location>
</feature>
<dbReference type="GO" id="GO:0008270">
    <property type="term" value="F:zinc ion binding"/>
    <property type="evidence" value="ECO:0007669"/>
    <property type="project" value="UniProtKB-KW"/>
</dbReference>
<feature type="compositionally biased region" description="Polar residues" evidence="2">
    <location>
        <begin position="160"/>
        <end position="183"/>
    </location>
</feature>
<reference evidence="4" key="1">
    <citation type="submission" date="2021-07" db="EMBL/GenBank/DDBJ databases">
        <authorList>
            <person name="Durling M."/>
        </authorList>
    </citation>
    <scope>NUCLEOTIDE SEQUENCE</scope>
</reference>
<accession>A0A9N9Q7T7</accession>
<dbReference type="EMBL" id="CAJVRM010000206">
    <property type="protein sequence ID" value="CAG8977116.1"/>
    <property type="molecule type" value="Genomic_DNA"/>
</dbReference>
<keyword evidence="1" id="KW-0862">Zinc</keyword>
<organism evidence="4 5">
    <name type="scientific">Hymenoscyphus albidus</name>
    <dbReference type="NCBI Taxonomy" id="595503"/>
    <lineage>
        <taxon>Eukaryota</taxon>
        <taxon>Fungi</taxon>
        <taxon>Dikarya</taxon>
        <taxon>Ascomycota</taxon>
        <taxon>Pezizomycotina</taxon>
        <taxon>Leotiomycetes</taxon>
        <taxon>Helotiales</taxon>
        <taxon>Helotiaceae</taxon>
        <taxon>Hymenoscyphus</taxon>
    </lineage>
</organism>
<feature type="domain" description="U1-type" evidence="3">
    <location>
        <begin position="35"/>
        <end position="69"/>
    </location>
</feature>